<accession>A0A365GYH0</accession>
<reference evidence="1 2" key="1">
    <citation type="submission" date="2018-06" db="EMBL/GenBank/DDBJ databases">
        <title>Actinomadura craniellae sp. nov. isolated from marine sponge Craniella sp.</title>
        <authorList>
            <person name="Li L."/>
            <person name="Xu Q.H."/>
            <person name="Lin H.W."/>
            <person name="Lu Y.H."/>
        </authorList>
    </citation>
    <scope>NUCLEOTIDE SEQUENCE [LARGE SCALE GENOMIC DNA]</scope>
    <source>
        <strain evidence="1 2">LHW63021</strain>
    </source>
</reference>
<comment type="caution">
    <text evidence="1">The sequence shown here is derived from an EMBL/GenBank/DDBJ whole genome shotgun (WGS) entry which is preliminary data.</text>
</comment>
<dbReference type="AlphaFoldDB" id="A0A365GYH0"/>
<evidence type="ECO:0000313" key="2">
    <source>
        <dbReference type="Proteomes" id="UP000251891"/>
    </source>
</evidence>
<dbReference type="EMBL" id="QLYX01000016">
    <property type="protein sequence ID" value="RAY11885.1"/>
    <property type="molecule type" value="Genomic_DNA"/>
</dbReference>
<proteinExistence type="predicted"/>
<name>A0A365GYH0_9ACTN</name>
<keyword evidence="2" id="KW-1185">Reference proteome</keyword>
<dbReference type="Proteomes" id="UP000251891">
    <property type="component" value="Unassembled WGS sequence"/>
</dbReference>
<evidence type="ECO:0000313" key="1">
    <source>
        <dbReference type="EMBL" id="RAY11885.1"/>
    </source>
</evidence>
<organism evidence="1 2">
    <name type="scientific">Actinomadura craniellae</name>
    <dbReference type="NCBI Taxonomy" id="2231787"/>
    <lineage>
        <taxon>Bacteria</taxon>
        <taxon>Bacillati</taxon>
        <taxon>Actinomycetota</taxon>
        <taxon>Actinomycetes</taxon>
        <taxon>Streptosporangiales</taxon>
        <taxon>Thermomonosporaceae</taxon>
        <taxon>Actinomadura</taxon>
    </lineage>
</organism>
<protein>
    <submittedName>
        <fullName evidence="1">Uncharacterized protein</fullName>
    </submittedName>
</protein>
<gene>
    <name evidence="1" type="ORF">DPM19_28370</name>
</gene>
<sequence length="78" mass="9117">MYARDLWGTLIQQLAQLLKQHRYLGGRIVTLSMLWGQVQEHSYWAFPLAKLKQPINNVQEQFLRAVPGCHLSKPWQEG</sequence>